<name>A0A443SAR3_9ACAR</name>
<feature type="chain" id="PRO_5019193608" evidence="5">
    <location>
        <begin position="21"/>
        <end position="127"/>
    </location>
</feature>
<dbReference type="InterPro" id="IPR018073">
    <property type="entry name" value="Prot_inh_cystat_CS"/>
</dbReference>
<evidence type="ECO:0000313" key="7">
    <source>
        <dbReference type="EMBL" id="RWS24651.1"/>
    </source>
</evidence>
<dbReference type="CDD" id="cd00042">
    <property type="entry name" value="CY"/>
    <property type="match status" value="1"/>
</dbReference>
<gene>
    <name evidence="7" type="ORF">B4U80_13188</name>
</gene>
<dbReference type="FunFam" id="3.10.450.10:FF:000004">
    <property type="entry name" value="Cystatin C"/>
    <property type="match status" value="1"/>
</dbReference>
<keyword evidence="2" id="KW-0646">Protease inhibitor</keyword>
<comment type="similarity">
    <text evidence="1">Belongs to the cystatin family.</text>
</comment>
<dbReference type="AlphaFoldDB" id="A0A443SAR3"/>
<organism evidence="7 8">
    <name type="scientific">Leptotrombidium deliense</name>
    <dbReference type="NCBI Taxonomy" id="299467"/>
    <lineage>
        <taxon>Eukaryota</taxon>
        <taxon>Metazoa</taxon>
        <taxon>Ecdysozoa</taxon>
        <taxon>Arthropoda</taxon>
        <taxon>Chelicerata</taxon>
        <taxon>Arachnida</taxon>
        <taxon>Acari</taxon>
        <taxon>Acariformes</taxon>
        <taxon>Trombidiformes</taxon>
        <taxon>Prostigmata</taxon>
        <taxon>Anystina</taxon>
        <taxon>Parasitengona</taxon>
        <taxon>Trombiculoidea</taxon>
        <taxon>Trombiculidae</taxon>
        <taxon>Leptotrombidium</taxon>
    </lineage>
</organism>
<keyword evidence="8" id="KW-1185">Reference proteome</keyword>
<evidence type="ECO:0000256" key="5">
    <source>
        <dbReference type="SAM" id="SignalP"/>
    </source>
</evidence>
<sequence>MKAVCLVLIIAMSAVGSMVGNFTDMKDEKKIKELQDFCMTRLNQQTNSIYLKNVAKVVSAKQQVVSGMMYELVLEVGMTACRKSGSELLTDCEIDNNKPRELCTFKVWEKSWENFRSIEKMECKPIE</sequence>
<reference evidence="7 8" key="1">
    <citation type="journal article" date="2018" name="Gigascience">
        <title>Genomes of trombidid mites reveal novel predicted allergens and laterally-transferred genes associated with secondary metabolism.</title>
        <authorList>
            <person name="Dong X."/>
            <person name="Chaisiri K."/>
            <person name="Xia D."/>
            <person name="Armstrong S.D."/>
            <person name="Fang Y."/>
            <person name="Donnelly M.J."/>
            <person name="Kadowaki T."/>
            <person name="McGarry J.W."/>
            <person name="Darby A.C."/>
            <person name="Makepeace B.L."/>
        </authorList>
    </citation>
    <scope>NUCLEOTIDE SEQUENCE [LARGE SCALE GENOMIC DNA]</scope>
    <source>
        <strain evidence="7">UoL-UT</strain>
    </source>
</reference>
<evidence type="ECO:0000256" key="2">
    <source>
        <dbReference type="ARBA" id="ARBA00022690"/>
    </source>
</evidence>
<keyword evidence="5" id="KW-0732">Signal</keyword>
<dbReference type="EMBL" id="NCKV01004601">
    <property type="protein sequence ID" value="RWS24651.1"/>
    <property type="molecule type" value="Genomic_DNA"/>
</dbReference>
<feature type="signal peptide" evidence="5">
    <location>
        <begin position="1"/>
        <end position="20"/>
    </location>
</feature>
<proteinExistence type="inferred from homology"/>
<dbReference type="PANTHER" id="PTHR46186:SF2">
    <property type="entry name" value="CYSTATIN"/>
    <property type="match status" value="1"/>
</dbReference>
<dbReference type="InterPro" id="IPR000010">
    <property type="entry name" value="Cystatin_dom"/>
</dbReference>
<dbReference type="SMART" id="SM00043">
    <property type="entry name" value="CY"/>
    <property type="match status" value="1"/>
</dbReference>
<dbReference type="PANTHER" id="PTHR46186">
    <property type="entry name" value="CYSTATIN"/>
    <property type="match status" value="1"/>
</dbReference>
<evidence type="ECO:0000259" key="6">
    <source>
        <dbReference type="SMART" id="SM00043"/>
    </source>
</evidence>
<feature type="domain" description="Cystatin" evidence="6">
    <location>
        <begin position="17"/>
        <end position="124"/>
    </location>
</feature>
<evidence type="ECO:0000313" key="8">
    <source>
        <dbReference type="Proteomes" id="UP000288716"/>
    </source>
</evidence>
<dbReference type="GO" id="GO:0031982">
    <property type="term" value="C:vesicle"/>
    <property type="evidence" value="ECO:0007669"/>
    <property type="project" value="TreeGrafter"/>
</dbReference>
<dbReference type="SUPFAM" id="SSF54403">
    <property type="entry name" value="Cystatin/monellin"/>
    <property type="match status" value="1"/>
</dbReference>
<evidence type="ECO:0000256" key="4">
    <source>
        <dbReference type="ARBA" id="ARBA00023157"/>
    </source>
</evidence>
<protein>
    <submittedName>
        <fullName evidence="7">Cystatin-like protein</fullName>
    </submittedName>
</protein>
<evidence type="ECO:0000256" key="1">
    <source>
        <dbReference type="ARBA" id="ARBA00009403"/>
    </source>
</evidence>
<dbReference type="Pfam" id="PF00031">
    <property type="entry name" value="Cystatin"/>
    <property type="match status" value="1"/>
</dbReference>
<dbReference type="InterPro" id="IPR046350">
    <property type="entry name" value="Cystatin_sf"/>
</dbReference>
<comment type="caution">
    <text evidence="7">The sequence shown here is derived from an EMBL/GenBank/DDBJ whole genome shotgun (WGS) entry which is preliminary data.</text>
</comment>
<dbReference type="Proteomes" id="UP000288716">
    <property type="component" value="Unassembled WGS sequence"/>
</dbReference>
<dbReference type="VEuPathDB" id="VectorBase:LDEU007389"/>
<dbReference type="OrthoDB" id="10007179at2759"/>
<dbReference type="PROSITE" id="PS00287">
    <property type="entry name" value="CYSTATIN"/>
    <property type="match status" value="1"/>
</dbReference>
<dbReference type="Gene3D" id="3.10.450.10">
    <property type="match status" value="1"/>
</dbReference>
<dbReference type="GO" id="GO:0004869">
    <property type="term" value="F:cysteine-type endopeptidase inhibitor activity"/>
    <property type="evidence" value="ECO:0007669"/>
    <property type="project" value="UniProtKB-KW"/>
</dbReference>
<accession>A0A443SAR3</accession>
<evidence type="ECO:0000256" key="3">
    <source>
        <dbReference type="ARBA" id="ARBA00022704"/>
    </source>
</evidence>
<dbReference type="GO" id="GO:0005737">
    <property type="term" value="C:cytoplasm"/>
    <property type="evidence" value="ECO:0007669"/>
    <property type="project" value="TreeGrafter"/>
</dbReference>
<keyword evidence="3" id="KW-0789">Thiol protease inhibitor</keyword>
<keyword evidence="4" id="KW-1015">Disulfide bond</keyword>
<dbReference type="GO" id="GO:0005615">
    <property type="term" value="C:extracellular space"/>
    <property type="evidence" value="ECO:0007669"/>
    <property type="project" value="TreeGrafter"/>
</dbReference>
<dbReference type="STRING" id="299467.A0A443SAR3"/>